<sequence length="384" mass="42969">MFVTEDIRYIGVNDHDVDLFEGQYTVENGMSYNSYVILDEKVAVMDTVDAHFGVEWLQNLETELNGRRPDYLVVQHMEPDHSANIAVFMETYPEAQIVSSAKAFVMMQQFFGTDFPERKVVVGEGSTLKLGRHTLTFVTAPMVHWPEVIVTYDSTDKVLFSADGFGKFDALDVEEDWADEARRYYIGIVGKYGAQVQALLKKAAALDIAIICPLHGPVLNENLGYYLDKYNTWSSYAVEDEGVVIAYTSVYGHTKEAVEELAEKLNQRGCPNVVVADLARCDMAEAVADAFRYSKLVLATTTYNATIFPHMQNFIDHLTARNYQGRTVGMIENGAWAPMAAKVMKKMLETSKNLTYTDTTVTVKCALNDASRAQIDALADELCK</sequence>
<reference evidence="6" key="1">
    <citation type="submission" date="2021-10" db="EMBL/GenBank/DDBJ databases">
        <title>Anaerobic single-cell dispensing facilitates the cultivation of human gut bacteria.</title>
        <authorList>
            <person name="Afrizal A."/>
        </authorList>
    </citation>
    <scope>NUCLEOTIDE SEQUENCE</scope>
    <source>
        <strain evidence="6">CLA-AA-H250</strain>
    </source>
</reference>
<evidence type="ECO:0000256" key="4">
    <source>
        <dbReference type="ARBA" id="ARBA00022982"/>
    </source>
</evidence>
<proteinExistence type="inferred from homology"/>
<evidence type="ECO:0000256" key="2">
    <source>
        <dbReference type="ARBA" id="ARBA00007121"/>
    </source>
</evidence>
<dbReference type="GO" id="GO:0009055">
    <property type="term" value="F:electron transfer activity"/>
    <property type="evidence" value="ECO:0007669"/>
    <property type="project" value="InterPro"/>
</dbReference>
<evidence type="ECO:0000259" key="5">
    <source>
        <dbReference type="PROSITE" id="PS50902"/>
    </source>
</evidence>
<dbReference type="InterPro" id="IPR026816">
    <property type="entry name" value="Flavodoxin_dom"/>
</dbReference>
<comment type="caution">
    <text evidence="6">The sequence shown here is derived from an EMBL/GenBank/DDBJ whole genome shotgun (WGS) entry which is preliminary data.</text>
</comment>
<dbReference type="InterPro" id="IPR008254">
    <property type="entry name" value="Flavodoxin/NO_synth"/>
</dbReference>
<protein>
    <submittedName>
        <fullName evidence="6">FprA family A-type flavoprotein</fullName>
    </submittedName>
</protein>
<dbReference type="Pfam" id="PF19583">
    <property type="entry name" value="ODP"/>
    <property type="match status" value="1"/>
</dbReference>
<dbReference type="GO" id="GO:0046872">
    <property type="term" value="F:metal ion binding"/>
    <property type="evidence" value="ECO:0007669"/>
    <property type="project" value="InterPro"/>
</dbReference>
<dbReference type="InterPro" id="IPR051285">
    <property type="entry name" value="NADH_oxidoreductase_modular"/>
</dbReference>
<dbReference type="RefSeq" id="WP_308449114.1">
    <property type="nucleotide sequence ID" value="NZ_JAJEQC010000005.1"/>
</dbReference>
<dbReference type="PIRSF" id="PIRSF005243">
    <property type="entry name" value="ROO"/>
    <property type="match status" value="1"/>
</dbReference>
<dbReference type="Pfam" id="PF12724">
    <property type="entry name" value="Flavodoxin_5"/>
    <property type="match status" value="1"/>
</dbReference>
<evidence type="ECO:0000313" key="6">
    <source>
        <dbReference type="EMBL" id="MCC2136720.1"/>
    </source>
</evidence>
<dbReference type="SUPFAM" id="SSF52218">
    <property type="entry name" value="Flavoproteins"/>
    <property type="match status" value="1"/>
</dbReference>
<evidence type="ECO:0000256" key="3">
    <source>
        <dbReference type="ARBA" id="ARBA00022448"/>
    </source>
</evidence>
<dbReference type="Gene3D" id="3.60.15.10">
    <property type="entry name" value="Ribonuclease Z/Hydroxyacylglutathione hydrolase-like"/>
    <property type="match status" value="1"/>
</dbReference>
<dbReference type="InterPro" id="IPR016440">
    <property type="entry name" value="Rubredoxin-O_OxRdtase"/>
</dbReference>
<dbReference type="SMART" id="SM00849">
    <property type="entry name" value="Lactamase_B"/>
    <property type="match status" value="1"/>
</dbReference>
<dbReference type="CDD" id="cd07709">
    <property type="entry name" value="flavodiiron_proteins_MBL-fold"/>
    <property type="match status" value="1"/>
</dbReference>
<keyword evidence="3" id="KW-0813">Transport</keyword>
<feature type="domain" description="Flavodoxin-like" evidence="5">
    <location>
        <begin position="243"/>
        <end position="383"/>
    </location>
</feature>
<dbReference type="PROSITE" id="PS50902">
    <property type="entry name" value="FLAVODOXIN_LIKE"/>
    <property type="match status" value="1"/>
</dbReference>
<name>A0AAE3AKX4_9FIRM</name>
<dbReference type="SUPFAM" id="SSF56281">
    <property type="entry name" value="Metallo-hydrolase/oxidoreductase"/>
    <property type="match status" value="1"/>
</dbReference>
<evidence type="ECO:0000256" key="1">
    <source>
        <dbReference type="ARBA" id="ARBA00001962"/>
    </source>
</evidence>
<dbReference type="InterPro" id="IPR045761">
    <property type="entry name" value="ODP_dom"/>
</dbReference>
<comment type="cofactor">
    <cofactor evidence="1">
        <name>Fe cation</name>
        <dbReference type="ChEBI" id="CHEBI:24875"/>
    </cofactor>
</comment>
<dbReference type="InterPro" id="IPR029039">
    <property type="entry name" value="Flavoprotein-like_sf"/>
</dbReference>
<keyword evidence="7" id="KW-1185">Reference proteome</keyword>
<keyword evidence="4" id="KW-0249">Electron transport</keyword>
<dbReference type="Gene3D" id="3.40.50.360">
    <property type="match status" value="1"/>
</dbReference>
<dbReference type="GO" id="GO:0010181">
    <property type="term" value="F:FMN binding"/>
    <property type="evidence" value="ECO:0007669"/>
    <property type="project" value="InterPro"/>
</dbReference>
<dbReference type="AlphaFoldDB" id="A0AAE3AKX4"/>
<accession>A0AAE3AKX4</accession>
<dbReference type="InterPro" id="IPR001279">
    <property type="entry name" value="Metallo-B-lactamas"/>
</dbReference>
<evidence type="ECO:0000313" key="7">
    <source>
        <dbReference type="Proteomes" id="UP001199424"/>
    </source>
</evidence>
<organism evidence="6 7">
    <name type="scientific">Hominenteromicrobium mulieris</name>
    <dbReference type="NCBI Taxonomy" id="2885357"/>
    <lineage>
        <taxon>Bacteria</taxon>
        <taxon>Bacillati</taxon>
        <taxon>Bacillota</taxon>
        <taxon>Clostridia</taxon>
        <taxon>Eubacteriales</taxon>
        <taxon>Oscillospiraceae</taxon>
        <taxon>Hominenteromicrobium</taxon>
    </lineage>
</organism>
<dbReference type="Proteomes" id="UP001199424">
    <property type="component" value="Unassembled WGS sequence"/>
</dbReference>
<dbReference type="PANTHER" id="PTHR32145">
    <property type="entry name" value="DIFLAVIN FLAVOPROTEIN A 2-RELATED"/>
    <property type="match status" value="1"/>
</dbReference>
<dbReference type="GO" id="GO:0016651">
    <property type="term" value="F:oxidoreductase activity, acting on NAD(P)H"/>
    <property type="evidence" value="ECO:0007669"/>
    <property type="project" value="UniProtKB-ARBA"/>
</dbReference>
<dbReference type="PANTHER" id="PTHR32145:SF20">
    <property type="entry name" value="FLAVOPROTEIN"/>
    <property type="match status" value="1"/>
</dbReference>
<comment type="similarity">
    <text evidence="2">In the N-terminal section; belongs to the zinc metallo-hydrolase group 3 family.</text>
</comment>
<dbReference type="InterPro" id="IPR036866">
    <property type="entry name" value="RibonucZ/Hydroxyglut_hydro"/>
</dbReference>
<gene>
    <name evidence="6" type="ORF">LKD31_06785</name>
</gene>
<dbReference type="EMBL" id="JAJEQC010000005">
    <property type="protein sequence ID" value="MCC2136720.1"/>
    <property type="molecule type" value="Genomic_DNA"/>
</dbReference>